<evidence type="ECO:0000313" key="3">
    <source>
        <dbReference type="Proteomes" id="UP000468928"/>
    </source>
</evidence>
<feature type="transmembrane region" description="Helical" evidence="1">
    <location>
        <begin position="73"/>
        <end position="91"/>
    </location>
</feature>
<proteinExistence type="predicted"/>
<gene>
    <name evidence="2" type="ORF">GV789_15520</name>
</gene>
<evidence type="ECO:0000256" key="1">
    <source>
        <dbReference type="SAM" id="Phobius"/>
    </source>
</evidence>
<keyword evidence="1" id="KW-0472">Membrane</keyword>
<protein>
    <recommendedName>
        <fullName evidence="4">Phosphopantetheine adenylyltransferase</fullName>
    </recommendedName>
</protein>
<dbReference type="AlphaFoldDB" id="A0A6P1DAX5"/>
<keyword evidence="1" id="KW-1133">Transmembrane helix</keyword>
<comment type="caution">
    <text evidence="2">The sequence shown here is derived from an EMBL/GenBank/DDBJ whole genome shotgun (WGS) entry which is preliminary data.</text>
</comment>
<dbReference type="Proteomes" id="UP000468928">
    <property type="component" value="Unassembled WGS sequence"/>
</dbReference>
<reference evidence="2 3" key="1">
    <citation type="submission" date="2020-01" db="EMBL/GenBank/DDBJ databases">
        <title>Genetics and antimicrobial susceptibilities of Nocardia species isolated from the soil; a comparison with species isolated from humans.</title>
        <authorList>
            <person name="Carrasco G."/>
            <person name="Monzon S."/>
            <person name="Sansegundo M."/>
            <person name="Garcia E."/>
            <person name="Garrido N."/>
            <person name="Medina M.J."/>
            <person name="Villalon P."/>
            <person name="Ramirez-Arocha A.C."/>
            <person name="Jimenez P."/>
            <person name="Cuesta I."/>
            <person name="Valdezate S."/>
        </authorList>
    </citation>
    <scope>NUCLEOTIDE SEQUENCE [LARGE SCALE GENOMIC DNA]</scope>
    <source>
        <strain evidence="2 3">CNM20110639</strain>
    </source>
</reference>
<organism evidence="2 3">
    <name type="scientific">Nocardia cyriacigeorgica</name>
    <dbReference type="NCBI Taxonomy" id="135487"/>
    <lineage>
        <taxon>Bacteria</taxon>
        <taxon>Bacillati</taxon>
        <taxon>Actinomycetota</taxon>
        <taxon>Actinomycetes</taxon>
        <taxon>Mycobacteriales</taxon>
        <taxon>Nocardiaceae</taxon>
        <taxon>Nocardia</taxon>
    </lineage>
</organism>
<feature type="transmembrane region" description="Helical" evidence="1">
    <location>
        <begin position="47"/>
        <end position="66"/>
    </location>
</feature>
<dbReference type="EMBL" id="JAAGUZ010000038">
    <property type="protein sequence ID" value="NEW45843.1"/>
    <property type="molecule type" value="Genomic_DNA"/>
</dbReference>
<name>A0A6P1DAX5_9NOCA</name>
<dbReference type="RefSeq" id="WP_163826010.1">
    <property type="nucleotide sequence ID" value="NZ_JAAGUY010000020.1"/>
</dbReference>
<evidence type="ECO:0000313" key="2">
    <source>
        <dbReference type="EMBL" id="NEW45843.1"/>
    </source>
</evidence>
<keyword evidence="1" id="KW-0812">Transmembrane</keyword>
<feature type="transmembrane region" description="Helical" evidence="1">
    <location>
        <begin position="103"/>
        <end position="122"/>
    </location>
</feature>
<sequence>MEFFAQVLLIAVGLVHLAPGVVALSAAQARAAYGVDPANQDLTVLLRHRAVLLVLVGAAMLAGAFVEELRVPAMIAGAVSMATFIVFAFGARDANPRIRRVAQIDVVALIALAVAAVIFAVWA</sequence>
<accession>A0A6P1DAX5</accession>
<evidence type="ECO:0008006" key="4">
    <source>
        <dbReference type="Google" id="ProtNLM"/>
    </source>
</evidence>